<evidence type="ECO:0000313" key="2">
    <source>
        <dbReference type="Proteomes" id="UP000502508"/>
    </source>
</evidence>
<reference evidence="1 2" key="1">
    <citation type="submission" date="2020-03" db="EMBL/GenBank/DDBJ databases">
        <title>Whole genome shotgun sequence of Phytohabitans flavus NBRC 107702.</title>
        <authorList>
            <person name="Komaki H."/>
            <person name="Tamura T."/>
        </authorList>
    </citation>
    <scope>NUCLEOTIDE SEQUENCE [LARGE SCALE GENOMIC DNA]</scope>
    <source>
        <strain evidence="1 2">NBRC 107702</strain>
    </source>
</reference>
<accession>A0A6F8XW10</accession>
<reference evidence="1 2" key="2">
    <citation type="submission" date="2020-03" db="EMBL/GenBank/DDBJ databases">
        <authorList>
            <person name="Ichikawa N."/>
            <person name="Kimura A."/>
            <person name="Kitahashi Y."/>
            <person name="Uohara A."/>
        </authorList>
    </citation>
    <scope>NUCLEOTIDE SEQUENCE [LARGE SCALE GENOMIC DNA]</scope>
    <source>
        <strain evidence="1 2">NBRC 107702</strain>
    </source>
</reference>
<name>A0A6F8XW10_9ACTN</name>
<protein>
    <recommendedName>
        <fullName evidence="3">Transposase DDE domain-containing protein</fullName>
    </recommendedName>
</protein>
<evidence type="ECO:0008006" key="3">
    <source>
        <dbReference type="Google" id="ProtNLM"/>
    </source>
</evidence>
<dbReference type="RefSeq" id="WP_173037649.1">
    <property type="nucleotide sequence ID" value="NZ_AP022870.1"/>
</dbReference>
<gene>
    <name evidence="1" type="ORF">Pflav_044250</name>
</gene>
<proteinExistence type="predicted"/>
<sequence length="67" mass="8008">MANHFNNPENRELYKRRAAIIEPLFAQLFTRFGRHIHARGDNVTTELHLWATTHNLLKISRHRHKPN</sequence>
<dbReference type="KEGG" id="pfla:Pflav_044250"/>
<dbReference type="EMBL" id="AP022870">
    <property type="protein sequence ID" value="BCB78015.1"/>
    <property type="molecule type" value="Genomic_DNA"/>
</dbReference>
<keyword evidence="2" id="KW-1185">Reference proteome</keyword>
<evidence type="ECO:0000313" key="1">
    <source>
        <dbReference type="EMBL" id="BCB78015.1"/>
    </source>
</evidence>
<organism evidence="1 2">
    <name type="scientific">Phytohabitans flavus</name>
    <dbReference type="NCBI Taxonomy" id="1076124"/>
    <lineage>
        <taxon>Bacteria</taxon>
        <taxon>Bacillati</taxon>
        <taxon>Actinomycetota</taxon>
        <taxon>Actinomycetes</taxon>
        <taxon>Micromonosporales</taxon>
        <taxon>Micromonosporaceae</taxon>
    </lineage>
</organism>
<dbReference type="Proteomes" id="UP000502508">
    <property type="component" value="Chromosome"/>
</dbReference>
<dbReference type="AlphaFoldDB" id="A0A6F8XW10"/>